<gene>
    <name evidence="2" type="ORF">GCM10020366_24250</name>
</gene>
<keyword evidence="3" id="KW-1185">Reference proteome</keyword>
<protein>
    <recommendedName>
        <fullName evidence="4">HEAT repeat domain-containing protein</fullName>
    </recommendedName>
</protein>
<keyword evidence="1" id="KW-0812">Transmembrane</keyword>
<keyword evidence="1" id="KW-0472">Membrane</keyword>
<reference evidence="3" key="1">
    <citation type="journal article" date="2019" name="Int. J. Syst. Evol. Microbiol.">
        <title>The Global Catalogue of Microorganisms (GCM) 10K type strain sequencing project: providing services to taxonomists for standard genome sequencing and annotation.</title>
        <authorList>
            <consortium name="The Broad Institute Genomics Platform"/>
            <consortium name="The Broad Institute Genome Sequencing Center for Infectious Disease"/>
            <person name="Wu L."/>
            <person name="Ma J."/>
        </authorList>
    </citation>
    <scope>NUCLEOTIDE SEQUENCE [LARGE SCALE GENOMIC DNA]</scope>
    <source>
        <strain evidence="3">JCM 9687</strain>
    </source>
</reference>
<evidence type="ECO:0000313" key="3">
    <source>
        <dbReference type="Proteomes" id="UP001500483"/>
    </source>
</evidence>
<comment type="caution">
    <text evidence="2">The sequence shown here is derived from an EMBL/GenBank/DDBJ whole genome shotgun (WGS) entry which is preliminary data.</text>
</comment>
<dbReference type="EMBL" id="BAAAYK010000038">
    <property type="protein sequence ID" value="GAA3357198.1"/>
    <property type="molecule type" value="Genomic_DNA"/>
</dbReference>
<evidence type="ECO:0000313" key="2">
    <source>
        <dbReference type="EMBL" id="GAA3357198.1"/>
    </source>
</evidence>
<name>A0ABP6RMH1_9PSEU</name>
<feature type="transmembrane region" description="Helical" evidence="1">
    <location>
        <begin position="34"/>
        <end position="54"/>
    </location>
</feature>
<evidence type="ECO:0008006" key="4">
    <source>
        <dbReference type="Google" id="ProtNLM"/>
    </source>
</evidence>
<keyword evidence="1" id="KW-1133">Transmembrane helix</keyword>
<dbReference type="Proteomes" id="UP001500483">
    <property type="component" value="Unassembled WGS sequence"/>
</dbReference>
<accession>A0ABP6RMH1</accession>
<proteinExistence type="predicted"/>
<organism evidence="2 3">
    <name type="scientific">Saccharopolyspora gregorii</name>
    <dbReference type="NCBI Taxonomy" id="33914"/>
    <lineage>
        <taxon>Bacteria</taxon>
        <taxon>Bacillati</taxon>
        <taxon>Actinomycetota</taxon>
        <taxon>Actinomycetes</taxon>
        <taxon>Pseudonocardiales</taxon>
        <taxon>Pseudonocardiaceae</taxon>
        <taxon>Saccharopolyspora</taxon>
    </lineage>
</organism>
<sequence>MIPAMPIFLAPGVLAGAPPAVAQAAPIDPMRVVFVLVLVLLGIALVLVVLSKWLRWRQGFSAPRQRELLWAIPVAPDIQQAVRELVRADDRVRAVKVLREAIPAVSLLQGKLLVDRLAEHEHPTSYAEVVRDLREREPELAQRLRPLIEHKAEIEVVRLLRERLGLDLRIAGELAKSMQE</sequence>
<evidence type="ECO:0000256" key="1">
    <source>
        <dbReference type="SAM" id="Phobius"/>
    </source>
</evidence>